<feature type="non-terminal residue" evidence="2">
    <location>
        <position position="1"/>
    </location>
</feature>
<dbReference type="Proteomes" id="UP001283361">
    <property type="component" value="Unassembled WGS sequence"/>
</dbReference>
<dbReference type="AlphaFoldDB" id="A0AAE1DNI5"/>
<feature type="compositionally biased region" description="Basic and acidic residues" evidence="1">
    <location>
        <begin position="17"/>
        <end position="27"/>
    </location>
</feature>
<evidence type="ECO:0000256" key="1">
    <source>
        <dbReference type="SAM" id="MobiDB-lite"/>
    </source>
</evidence>
<evidence type="ECO:0000313" key="3">
    <source>
        <dbReference type="Proteomes" id="UP001283361"/>
    </source>
</evidence>
<protein>
    <submittedName>
        <fullName evidence="2">Uncharacterized protein</fullName>
    </submittedName>
</protein>
<feature type="compositionally biased region" description="Basic residues" evidence="1">
    <location>
        <begin position="1"/>
        <end position="16"/>
    </location>
</feature>
<gene>
    <name evidence="2" type="ORF">RRG08_036644</name>
</gene>
<dbReference type="EMBL" id="JAWDGP010003255">
    <property type="protein sequence ID" value="KAK3775948.1"/>
    <property type="molecule type" value="Genomic_DNA"/>
</dbReference>
<keyword evidence="3" id="KW-1185">Reference proteome</keyword>
<organism evidence="2 3">
    <name type="scientific">Elysia crispata</name>
    <name type="common">lettuce slug</name>
    <dbReference type="NCBI Taxonomy" id="231223"/>
    <lineage>
        <taxon>Eukaryota</taxon>
        <taxon>Metazoa</taxon>
        <taxon>Spiralia</taxon>
        <taxon>Lophotrochozoa</taxon>
        <taxon>Mollusca</taxon>
        <taxon>Gastropoda</taxon>
        <taxon>Heterobranchia</taxon>
        <taxon>Euthyneura</taxon>
        <taxon>Panpulmonata</taxon>
        <taxon>Sacoglossa</taxon>
        <taxon>Placobranchoidea</taxon>
        <taxon>Plakobranchidae</taxon>
        <taxon>Elysia</taxon>
    </lineage>
</organism>
<evidence type="ECO:0000313" key="2">
    <source>
        <dbReference type="EMBL" id="KAK3775948.1"/>
    </source>
</evidence>
<name>A0AAE1DNI5_9GAST</name>
<sequence length="195" mass="23178">RISKPPKTCGRKTPLRKRQEEEYERECKRPTLDRITEEIWSQFRKRGGGRYELDANAKYKYFPSGKFLIGKCRLPPGDVDDYYTITSYRETLDLYQLTSTHNMMIFSRFIKTSELVGFQNWIRKHLKARKTKVLTVKKRPEGEAVIDPPPDFYDGFSDDIYAYFSAVEPECVHFKSRENGRYIFTFVPMEFILHM</sequence>
<accession>A0AAE1DNI5</accession>
<comment type="caution">
    <text evidence="2">The sequence shown here is derived from an EMBL/GenBank/DDBJ whole genome shotgun (WGS) entry which is preliminary data.</text>
</comment>
<feature type="region of interest" description="Disordered" evidence="1">
    <location>
        <begin position="1"/>
        <end position="27"/>
    </location>
</feature>
<reference evidence="2" key="1">
    <citation type="journal article" date="2023" name="G3 (Bethesda)">
        <title>A reference genome for the long-term kleptoplast-retaining sea slug Elysia crispata morphotype clarki.</title>
        <authorList>
            <person name="Eastman K.E."/>
            <person name="Pendleton A.L."/>
            <person name="Shaikh M.A."/>
            <person name="Suttiyut T."/>
            <person name="Ogas R."/>
            <person name="Tomko P."/>
            <person name="Gavelis G."/>
            <person name="Widhalm J.R."/>
            <person name="Wisecaver J.H."/>
        </authorList>
    </citation>
    <scope>NUCLEOTIDE SEQUENCE</scope>
    <source>
        <strain evidence="2">ECLA1</strain>
    </source>
</reference>
<proteinExistence type="predicted"/>